<feature type="compositionally biased region" description="Low complexity" evidence="2">
    <location>
        <begin position="862"/>
        <end position="878"/>
    </location>
</feature>
<dbReference type="InterPro" id="IPR000904">
    <property type="entry name" value="Sec7_dom"/>
</dbReference>
<feature type="region of interest" description="Disordered" evidence="2">
    <location>
        <begin position="176"/>
        <end position="283"/>
    </location>
</feature>
<dbReference type="EMBL" id="JAACJM010000085">
    <property type="protein sequence ID" value="KAF5348629.1"/>
    <property type="molecule type" value="Genomic_DNA"/>
</dbReference>
<dbReference type="GO" id="GO:0005085">
    <property type="term" value="F:guanyl-nucleotide exchange factor activity"/>
    <property type="evidence" value="ECO:0007669"/>
    <property type="project" value="InterPro"/>
</dbReference>
<dbReference type="SMART" id="SM00222">
    <property type="entry name" value="Sec7"/>
    <property type="match status" value="1"/>
</dbReference>
<dbReference type="SMART" id="SM00233">
    <property type="entry name" value="PH"/>
    <property type="match status" value="1"/>
</dbReference>
<feature type="region of interest" description="Disordered" evidence="2">
    <location>
        <begin position="315"/>
        <end position="343"/>
    </location>
</feature>
<feature type="region of interest" description="Disordered" evidence="2">
    <location>
        <begin position="453"/>
        <end position="564"/>
    </location>
</feature>
<dbReference type="OrthoDB" id="2157641at2759"/>
<feature type="compositionally biased region" description="Basic and acidic residues" evidence="2">
    <location>
        <begin position="1142"/>
        <end position="1155"/>
    </location>
</feature>
<dbReference type="SUPFAM" id="SSF48425">
    <property type="entry name" value="Sec7 domain"/>
    <property type="match status" value="1"/>
</dbReference>
<feature type="compositionally biased region" description="Basic and acidic residues" evidence="2">
    <location>
        <begin position="332"/>
        <end position="343"/>
    </location>
</feature>
<feature type="compositionally biased region" description="Polar residues" evidence="2">
    <location>
        <begin position="1309"/>
        <end position="1329"/>
    </location>
</feature>
<proteinExistence type="predicted"/>
<dbReference type="Gene3D" id="1.10.1000.11">
    <property type="entry name" value="Arf Nucleotide-binding Site Opener,domain 2"/>
    <property type="match status" value="1"/>
</dbReference>
<keyword evidence="1" id="KW-0175">Coiled coil</keyword>
<evidence type="ECO:0000256" key="1">
    <source>
        <dbReference type="SAM" id="Coils"/>
    </source>
</evidence>
<feature type="region of interest" description="Disordered" evidence="2">
    <location>
        <begin position="797"/>
        <end position="824"/>
    </location>
</feature>
<feature type="region of interest" description="Disordered" evidence="2">
    <location>
        <begin position="1142"/>
        <end position="1172"/>
    </location>
</feature>
<feature type="compositionally biased region" description="Polar residues" evidence="2">
    <location>
        <begin position="244"/>
        <end position="260"/>
    </location>
</feature>
<dbReference type="InterPro" id="IPR041681">
    <property type="entry name" value="PH_9"/>
</dbReference>
<feature type="compositionally biased region" description="Low complexity" evidence="2">
    <location>
        <begin position="460"/>
        <end position="476"/>
    </location>
</feature>
<feature type="compositionally biased region" description="Polar residues" evidence="2">
    <location>
        <begin position="502"/>
        <end position="524"/>
    </location>
</feature>
<dbReference type="CDD" id="cd00171">
    <property type="entry name" value="Sec7"/>
    <property type="match status" value="1"/>
</dbReference>
<feature type="compositionally biased region" description="Polar residues" evidence="2">
    <location>
        <begin position="741"/>
        <end position="756"/>
    </location>
</feature>
<feature type="region of interest" description="Disordered" evidence="2">
    <location>
        <begin position="862"/>
        <end position="896"/>
    </location>
</feature>
<dbReference type="Pfam" id="PF15410">
    <property type="entry name" value="PH_9"/>
    <property type="match status" value="1"/>
</dbReference>
<dbReference type="InterPro" id="IPR001849">
    <property type="entry name" value="PH_domain"/>
</dbReference>
<feature type="domain" description="SEC7" evidence="3">
    <location>
        <begin position="588"/>
        <end position="767"/>
    </location>
</feature>
<feature type="compositionally biased region" description="Basic and acidic residues" evidence="2">
    <location>
        <begin position="770"/>
        <end position="781"/>
    </location>
</feature>
<feature type="region of interest" description="Disordered" evidence="2">
    <location>
        <begin position="1"/>
        <end position="35"/>
    </location>
</feature>
<evidence type="ECO:0000259" key="3">
    <source>
        <dbReference type="PROSITE" id="PS50190"/>
    </source>
</evidence>
<dbReference type="PROSITE" id="PS50190">
    <property type="entry name" value="SEC7"/>
    <property type="match status" value="1"/>
</dbReference>
<feature type="coiled-coil region" evidence="1">
    <location>
        <begin position="1204"/>
        <end position="1231"/>
    </location>
</feature>
<feature type="compositionally biased region" description="Polar residues" evidence="2">
    <location>
        <begin position="1"/>
        <end position="11"/>
    </location>
</feature>
<evidence type="ECO:0000313" key="5">
    <source>
        <dbReference type="Proteomes" id="UP000559256"/>
    </source>
</evidence>
<organism evidence="4 5">
    <name type="scientific">Tetrapyrgos nigripes</name>
    <dbReference type="NCBI Taxonomy" id="182062"/>
    <lineage>
        <taxon>Eukaryota</taxon>
        <taxon>Fungi</taxon>
        <taxon>Dikarya</taxon>
        <taxon>Basidiomycota</taxon>
        <taxon>Agaricomycotina</taxon>
        <taxon>Agaricomycetes</taxon>
        <taxon>Agaricomycetidae</taxon>
        <taxon>Agaricales</taxon>
        <taxon>Marasmiineae</taxon>
        <taxon>Marasmiaceae</taxon>
        <taxon>Tetrapyrgos</taxon>
    </lineage>
</organism>
<feature type="region of interest" description="Disordered" evidence="2">
    <location>
        <begin position="1292"/>
        <end position="1347"/>
    </location>
</feature>
<gene>
    <name evidence="4" type="ORF">D9758_006857</name>
</gene>
<evidence type="ECO:0000313" key="4">
    <source>
        <dbReference type="EMBL" id="KAF5348629.1"/>
    </source>
</evidence>
<dbReference type="GO" id="GO:0032012">
    <property type="term" value="P:regulation of ARF protein signal transduction"/>
    <property type="evidence" value="ECO:0007669"/>
    <property type="project" value="InterPro"/>
</dbReference>
<feature type="region of interest" description="Disordered" evidence="2">
    <location>
        <begin position="741"/>
        <end position="784"/>
    </location>
</feature>
<accession>A0A8H5FTM8</accession>
<dbReference type="SUPFAM" id="SSF50729">
    <property type="entry name" value="PH domain-like"/>
    <property type="match status" value="1"/>
</dbReference>
<comment type="caution">
    <text evidence="4">The sequence shown here is derived from an EMBL/GenBank/DDBJ whole genome shotgun (WGS) entry which is preliminary data.</text>
</comment>
<dbReference type="Proteomes" id="UP000559256">
    <property type="component" value="Unassembled WGS sequence"/>
</dbReference>
<feature type="compositionally biased region" description="Polar residues" evidence="2">
    <location>
        <begin position="228"/>
        <end position="237"/>
    </location>
</feature>
<protein>
    <recommendedName>
        <fullName evidence="3">SEC7 domain-containing protein</fullName>
    </recommendedName>
</protein>
<dbReference type="PANTHER" id="PTHR10663:SF373">
    <property type="entry name" value="PH AND SEC7 DOMAIN-CONTAINING PROTEIN C11E3.11C"/>
    <property type="match status" value="1"/>
</dbReference>
<name>A0A8H5FTM8_9AGAR</name>
<reference evidence="4 5" key="1">
    <citation type="journal article" date="2020" name="ISME J.">
        <title>Uncovering the hidden diversity of litter-decomposition mechanisms in mushroom-forming fungi.</title>
        <authorList>
            <person name="Floudas D."/>
            <person name="Bentzer J."/>
            <person name="Ahren D."/>
            <person name="Johansson T."/>
            <person name="Persson P."/>
            <person name="Tunlid A."/>
        </authorList>
    </citation>
    <scope>NUCLEOTIDE SEQUENCE [LARGE SCALE GENOMIC DNA]</scope>
    <source>
        <strain evidence="4 5">CBS 291.85</strain>
    </source>
</reference>
<dbReference type="InterPro" id="IPR035999">
    <property type="entry name" value="Sec7_dom_sf"/>
</dbReference>
<sequence length="1347" mass="146751">MASKRQISNTPAVARAGSPPTAYRGGLQPVGPGDVRDLQRRASRTDLDFESALRSEGTVIIKEGLDMNTLGVENSPSPSLLSAFHTPLSTPTLPHRSNKQPSTPTIVPPTPGSAPIAGPSSAVLPTTAASPVSPHMHDPFYDTDDAERTVNRRSMYRSPGTSSSPDLATLLRKAKEKGGAGIMHGRDRRRESPPPLPTLSDRTTHSSSPRYPTSPHPSPLPRGKAKSQRMQQPSSSEWALAGLQSGSPTKPTKSVRSKASTFLGKMLGQNTVRERSKTDASNYNPSALADAFAPPPVPSLPSEYLSTPIADVYSSSINPSTPSSKPLPPIRQHSEPGDSDDRSMVFVEKPSVSPTPESRTLDENLTIKRRSMSVGDAELQRIMSNAVAMHDRLPQTPEASRRLEHVGAEDTTLNGIIHDFKGELSELDSSPFSPLQLRDPSTPSRRAAYLRSKTDSIALSSGQGSTRSSSISSVSSPMPTVTLSRTDPEEATDEPPPIVPPRSTSLQNTPARSHSGSFSSTSKLSPVRSRNGHSFALPPPSSSSRNLRVLHRSTASSSEPSLIPTEDSRLLTRAPAASHQDLHVTDLGLSRFSTRNSSAADDTDVDIRAQELANKCWNEDEEFLAKDKIAEWLGGTGQVNKAALQYYIDFFDFSGLRLDVAFRRLCAKLFLKGETQQVDRILETFSRRYWDCNPGGVYGSANIVHATAYSLLLLNTDLHVADLVTRMSRNQFVRNTLTAIQTQLEPTPPSQTNSPYIQDDDSSLRASSEGAEKTARSKRSDSITSWNSISRETVLSSPAMSMATTQVTTPGTTSVDGSPSMLEKSVAPSSFYGRNWETNMESLLKDMYNAIKNQQILQPLSASRSSLSGSGSNGPLRNRSLRSQQPDRLTTLKRGSIRGIQTLMGAGYSPYSSSSSIEGRVSPSPSFATSLHESYGASSTFLSPTLGFASNLSHTIIRETQEDDDRSVHSDGTTNTSISITDEELALLGAPWAKEGMLCRKQYWESQGKRSKDKAWMDVFVVIQKGELNMFTFGENGTGGSSIVGGGNWLSNATPVGTVQLSHSLAHALPSPGYSRQRPYCMVLTLANGGVYFFQAGTEELVNEWVSTCNYWAARTSKEPLAGGVSNMEYGWNRVMDPVHGRSVSDSESMRDDSMSIRSGKSGRSKFGWPREGAATVRATSSPWADRIFINDWKPPMHPTVASVHDEETQMEALRKHVKAMKRDLQRHNELREPMAALYQPRTANSIKAQSNWEKKSQWLLTEIVKYDSYIDSLQSAMSLRLRKRGEKALERALSGNSNGGDDARWKGSSPQGTIQETDEPTTPNQALESGSRLHRRETAEDDGVES</sequence>
<feature type="compositionally biased region" description="Low complexity" evidence="2">
    <location>
        <begin position="315"/>
        <end position="324"/>
    </location>
</feature>
<dbReference type="PANTHER" id="PTHR10663">
    <property type="entry name" value="GUANYL-NUCLEOTIDE EXCHANGE FACTOR"/>
    <property type="match status" value="1"/>
</dbReference>
<evidence type="ECO:0000256" key="2">
    <source>
        <dbReference type="SAM" id="MobiDB-lite"/>
    </source>
</evidence>
<dbReference type="InterPro" id="IPR023394">
    <property type="entry name" value="Sec7_C_sf"/>
</dbReference>
<keyword evidence="5" id="KW-1185">Reference proteome</keyword>
<dbReference type="Pfam" id="PF01369">
    <property type="entry name" value="Sec7"/>
    <property type="match status" value="1"/>
</dbReference>
<dbReference type="Gene3D" id="2.30.29.30">
    <property type="entry name" value="Pleckstrin-homology domain (PH domain)/Phosphotyrosine-binding domain (PTB)"/>
    <property type="match status" value="1"/>
</dbReference>
<feature type="compositionally biased region" description="Low complexity" evidence="2">
    <location>
        <begin position="804"/>
        <end position="813"/>
    </location>
</feature>
<dbReference type="InterPro" id="IPR011993">
    <property type="entry name" value="PH-like_dom_sf"/>
</dbReference>